<proteinExistence type="predicted"/>
<keyword evidence="2" id="KW-0472">Membrane</keyword>
<sequence>MHPGPAQRLWSQSRMASTSMHHLYPFPTHAHPTPHQIFHLPPGASQKDIKARYYDLVRVHHPDSPMCRNLSAEVRHVRFRSITAAYDALRGKGKHGANAHDAVRAELERRRRAQRRSRERAEFAGAAAFSDSPWHAEADDRWKDWLIITAAVMSLAAGLGPALLWPAAGMSDRRHQAASQNLAEARRVAKVHGTEQRQEIRRRVEESKRSQSGEDGSQPQLDNS</sequence>
<dbReference type="Pfam" id="PF00226">
    <property type="entry name" value="DnaJ"/>
    <property type="match status" value="1"/>
</dbReference>
<dbReference type="EMBL" id="BFAD01000016">
    <property type="protein sequence ID" value="GBE89412.1"/>
    <property type="molecule type" value="Genomic_DNA"/>
</dbReference>
<keyword evidence="2" id="KW-1133">Transmembrane helix</keyword>
<dbReference type="InterPro" id="IPR001623">
    <property type="entry name" value="DnaJ_domain"/>
</dbReference>
<gene>
    <name evidence="4" type="ORF">SCP_1600740</name>
</gene>
<dbReference type="Proteomes" id="UP000287166">
    <property type="component" value="Unassembled WGS sequence"/>
</dbReference>
<dbReference type="OrthoDB" id="445556at2759"/>
<dbReference type="AlphaFoldDB" id="A0A401H4S0"/>
<organism evidence="4 5">
    <name type="scientific">Sparassis crispa</name>
    <dbReference type="NCBI Taxonomy" id="139825"/>
    <lineage>
        <taxon>Eukaryota</taxon>
        <taxon>Fungi</taxon>
        <taxon>Dikarya</taxon>
        <taxon>Basidiomycota</taxon>
        <taxon>Agaricomycotina</taxon>
        <taxon>Agaricomycetes</taxon>
        <taxon>Polyporales</taxon>
        <taxon>Sparassidaceae</taxon>
        <taxon>Sparassis</taxon>
    </lineage>
</organism>
<dbReference type="GeneID" id="38786329"/>
<comment type="caution">
    <text evidence="4">The sequence shown here is derived from an EMBL/GenBank/DDBJ whole genome shotgun (WGS) entry which is preliminary data.</text>
</comment>
<keyword evidence="5" id="KW-1185">Reference proteome</keyword>
<feature type="region of interest" description="Disordered" evidence="1">
    <location>
        <begin position="186"/>
        <end position="224"/>
    </location>
</feature>
<evidence type="ECO:0000256" key="1">
    <source>
        <dbReference type="SAM" id="MobiDB-lite"/>
    </source>
</evidence>
<dbReference type="Gene3D" id="1.10.287.110">
    <property type="entry name" value="DnaJ domain"/>
    <property type="match status" value="1"/>
</dbReference>
<feature type="transmembrane region" description="Helical" evidence="2">
    <location>
        <begin position="145"/>
        <end position="165"/>
    </location>
</feature>
<dbReference type="InParanoid" id="A0A401H4S0"/>
<feature type="domain" description="J" evidence="3">
    <location>
        <begin position="33"/>
        <end position="111"/>
    </location>
</feature>
<feature type="compositionally biased region" description="Polar residues" evidence="1">
    <location>
        <begin position="213"/>
        <end position="224"/>
    </location>
</feature>
<feature type="compositionally biased region" description="Basic and acidic residues" evidence="1">
    <location>
        <begin position="186"/>
        <end position="212"/>
    </location>
</feature>
<dbReference type="CDD" id="cd06257">
    <property type="entry name" value="DnaJ"/>
    <property type="match status" value="1"/>
</dbReference>
<keyword evidence="2" id="KW-0812">Transmembrane</keyword>
<name>A0A401H4S0_9APHY</name>
<reference evidence="4 5" key="1">
    <citation type="journal article" date="2018" name="Sci. Rep.">
        <title>Genome sequence of the cauliflower mushroom Sparassis crispa (Hanabiratake) and its association with beneficial usage.</title>
        <authorList>
            <person name="Kiyama R."/>
            <person name="Furutani Y."/>
            <person name="Kawaguchi K."/>
            <person name="Nakanishi T."/>
        </authorList>
    </citation>
    <scope>NUCLEOTIDE SEQUENCE [LARGE SCALE GENOMIC DNA]</scope>
</reference>
<evidence type="ECO:0000256" key="2">
    <source>
        <dbReference type="SAM" id="Phobius"/>
    </source>
</evidence>
<evidence type="ECO:0000259" key="3">
    <source>
        <dbReference type="PROSITE" id="PS50076"/>
    </source>
</evidence>
<dbReference type="SMART" id="SM00271">
    <property type="entry name" value="DnaJ"/>
    <property type="match status" value="1"/>
</dbReference>
<protein>
    <recommendedName>
        <fullName evidence="3">J domain-containing protein</fullName>
    </recommendedName>
</protein>
<dbReference type="RefSeq" id="XP_027620325.1">
    <property type="nucleotide sequence ID" value="XM_027764524.1"/>
</dbReference>
<evidence type="ECO:0000313" key="4">
    <source>
        <dbReference type="EMBL" id="GBE89412.1"/>
    </source>
</evidence>
<dbReference type="SUPFAM" id="SSF46565">
    <property type="entry name" value="Chaperone J-domain"/>
    <property type="match status" value="1"/>
</dbReference>
<accession>A0A401H4S0</accession>
<dbReference type="STRING" id="139825.A0A401H4S0"/>
<dbReference type="InterPro" id="IPR036869">
    <property type="entry name" value="J_dom_sf"/>
</dbReference>
<evidence type="ECO:0000313" key="5">
    <source>
        <dbReference type="Proteomes" id="UP000287166"/>
    </source>
</evidence>
<dbReference type="PROSITE" id="PS50076">
    <property type="entry name" value="DNAJ_2"/>
    <property type="match status" value="1"/>
</dbReference>